<evidence type="ECO:0000313" key="1">
    <source>
        <dbReference type="EMBL" id="MFC1401394.1"/>
    </source>
</evidence>
<dbReference type="PANTHER" id="PTHR43844:SF1">
    <property type="entry name" value="METHIONINE SYNTHASE"/>
    <property type="match status" value="1"/>
</dbReference>
<dbReference type="InterPro" id="IPR038071">
    <property type="entry name" value="UROD/MetE-like_sf"/>
</dbReference>
<proteinExistence type="predicted"/>
<dbReference type="Gene3D" id="3.20.20.210">
    <property type="match status" value="1"/>
</dbReference>
<dbReference type="EMBL" id="JBHEZZ010000004">
    <property type="protein sequence ID" value="MFC1401394.1"/>
    <property type="molecule type" value="Genomic_DNA"/>
</dbReference>
<evidence type="ECO:0008006" key="3">
    <source>
        <dbReference type="Google" id="ProtNLM"/>
    </source>
</evidence>
<dbReference type="SUPFAM" id="SSF51726">
    <property type="entry name" value="UROD/MetE-like"/>
    <property type="match status" value="1"/>
</dbReference>
<comment type="caution">
    <text evidence="1">The sequence shown here is derived from an EMBL/GenBank/DDBJ whole genome shotgun (WGS) entry which is preliminary data.</text>
</comment>
<organism evidence="1 2">
    <name type="scientific">Streptacidiphilus cavernicola</name>
    <dbReference type="NCBI Taxonomy" id="3342716"/>
    <lineage>
        <taxon>Bacteria</taxon>
        <taxon>Bacillati</taxon>
        <taxon>Actinomycetota</taxon>
        <taxon>Actinomycetes</taxon>
        <taxon>Kitasatosporales</taxon>
        <taxon>Streptomycetaceae</taxon>
        <taxon>Streptacidiphilus</taxon>
    </lineage>
</organism>
<dbReference type="PANTHER" id="PTHR43844">
    <property type="entry name" value="METHIONINE SYNTHASE"/>
    <property type="match status" value="1"/>
</dbReference>
<dbReference type="Proteomes" id="UP001592528">
    <property type="component" value="Unassembled WGS sequence"/>
</dbReference>
<gene>
    <name evidence="1" type="ORF">ACEZDJ_08850</name>
</gene>
<reference evidence="1 2" key="1">
    <citation type="submission" date="2024-09" db="EMBL/GenBank/DDBJ databases">
        <authorList>
            <person name="Lee S.D."/>
        </authorList>
    </citation>
    <scope>NUCLEOTIDE SEQUENCE [LARGE SCALE GENOMIC DNA]</scope>
    <source>
        <strain evidence="1 2">N1-5</strain>
    </source>
</reference>
<accession>A0ABV6UIX8</accession>
<evidence type="ECO:0000313" key="2">
    <source>
        <dbReference type="Proteomes" id="UP001592528"/>
    </source>
</evidence>
<sequence length="361" mass="37824">MADDFKYHIDHHAGLTPPAALLEARAANLRGELDDAGLDAAEDAAVAEAVSTQRRLGLAAVSDGWFRRSDPLSVVHDGVSGFGPELLGGPVAELLGASVPVRRRAVGPLERAARLAQHESSALRGVTEFPLLVSLPSPGYVAELSAVEGEQPKAVEEAGAALGAIIGAEVAALAAEGVAYVLLHNPLYGFLLSARGAERAAGLGLDAVELVERMLAADAAVLDGLETPDTFHLGLDLSTGGAADLSAGYADAPLAVFQERQPFDRICVEYPVQEQARFPLSGVRPGVVVSLGLVDVRTPELESVDEIVARVDAAAEQLDIDDIALSTNGAFTAENSLTANQERLKLQLVEMAARYFWGNEL</sequence>
<keyword evidence="2" id="KW-1185">Reference proteome</keyword>
<name>A0ABV6UIX8_9ACTN</name>
<protein>
    <recommendedName>
        <fullName evidence="3">Methionine synthase</fullName>
    </recommendedName>
</protein>
<dbReference type="RefSeq" id="WP_030260144.1">
    <property type="nucleotide sequence ID" value="NZ_JBHEZZ010000004.1"/>
</dbReference>